<dbReference type="SUPFAM" id="SSF82171">
    <property type="entry name" value="DPP6 N-terminal domain-like"/>
    <property type="match status" value="1"/>
</dbReference>
<dbReference type="Pfam" id="PF07676">
    <property type="entry name" value="PD40"/>
    <property type="match status" value="2"/>
</dbReference>
<dbReference type="EMBL" id="QOWE01000016">
    <property type="protein sequence ID" value="RCR67893.1"/>
    <property type="molecule type" value="Genomic_DNA"/>
</dbReference>
<name>A0A368JMU2_9BACT</name>
<organism evidence="2 3">
    <name type="scientific">Larkinella punicea</name>
    <dbReference type="NCBI Taxonomy" id="2315727"/>
    <lineage>
        <taxon>Bacteria</taxon>
        <taxon>Pseudomonadati</taxon>
        <taxon>Bacteroidota</taxon>
        <taxon>Cytophagia</taxon>
        <taxon>Cytophagales</taxon>
        <taxon>Spirosomataceae</taxon>
        <taxon>Larkinella</taxon>
    </lineage>
</organism>
<accession>A0A368JMU2</accession>
<gene>
    <name evidence="2" type="ORF">DUE52_19400</name>
</gene>
<evidence type="ECO:0000256" key="1">
    <source>
        <dbReference type="SAM" id="SignalP"/>
    </source>
</evidence>
<keyword evidence="3" id="KW-1185">Reference proteome</keyword>
<keyword evidence="1" id="KW-0732">Signal</keyword>
<proteinExistence type="predicted"/>
<reference evidence="2 3" key="1">
    <citation type="submission" date="2018-07" db="EMBL/GenBank/DDBJ databases">
        <title>Genome analysis of Larkinella rosea.</title>
        <authorList>
            <person name="Zhou Z."/>
            <person name="Wang G."/>
        </authorList>
    </citation>
    <scope>NUCLEOTIDE SEQUENCE [LARGE SCALE GENOMIC DNA]</scope>
    <source>
        <strain evidence="3">zzj9</strain>
    </source>
</reference>
<feature type="signal peptide" evidence="1">
    <location>
        <begin position="1"/>
        <end position="18"/>
    </location>
</feature>
<dbReference type="AlphaFoldDB" id="A0A368JMU2"/>
<dbReference type="OrthoDB" id="9809364at2"/>
<dbReference type="InterPro" id="IPR011042">
    <property type="entry name" value="6-blade_b-propeller_TolB-like"/>
</dbReference>
<protein>
    <recommendedName>
        <fullName evidence="4">Exo-alpha-sialidase</fullName>
    </recommendedName>
</protein>
<evidence type="ECO:0000313" key="2">
    <source>
        <dbReference type="EMBL" id="RCR67893.1"/>
    </source>
</evidence>
<evidence type="ECO:0000313" key="3">
    <source>
        <dbReference type="Proteomes" id="UP000253383"/>
    </source>
</evidence>
<evidence type="ECO:0008006" key="4">
    <source>
        <dbReference type="Google" id="ProtNLM"/>
    </source>
</evidence>
<sequence length="289" mass="32679">MKYSFVAALLCIALLCEAQIAPQLFEPSLISNGGVFGLTISPDSKIALWVRSNGKRDTLKIMESRKNNGIWSTPVVASFSSPTGEWKDIDPLFSPDGKTVLFQSNRNTGRSADRKDFDIWAVTLANNQWSKPYHLGSVINTESSESYASVARNGNIYFMKENEDGKGKSDLYVSEFKNGNYQTPRNIGLPINTTERESNPFISPDEDYLLYFSSDPTGFGDVDLYISFQKKGKWTTPKNLGSPINSSLAEFCPFVHTKEKRLYFSRQEKQGDKMKEDLLYIDFDIKKYK</sequence>
<dbReference type="Proteomes" id="UP000253383">
    <property type="component" value="Unassembled WGS sequence"/>
</dbReference>
<dbReference type="Gene3D" id="2.120.10.30">
    <property type="entry name" value="TolB, C-terminal domain"/>
    <property type="match status" value="1"/>
</dbReference>
<dbReference type="RefSeq" id="WP_114407699.1">
    <property type="nucleotide sequence ID" value="NZ_QOWE01000016.1"/>
</dbReference>
<comment type="caution">
    <text evidence="2">The sequence shown here is derived from an EMBL/GenBank/DDBJ whole genome shotgun (WGS) entry which is preliminary data.</text>
</comment>
<dbReference type="InterPro" id="IPR011659">
    <property type="entry name" value="WD40"/>
</dbReference>
<feature type="chain" id="PRO_5016909269" description="Exo-alpha-sialidase" evidence="1">
    <location>
        <begin position="19"/>
        <end position="289"/>
    </location>
</feature>